<evidence type="ECO:0000313" key="1">
    <source>
        <dbReference type="EMBL" id="KAG6975163.1"/>
    </source>
</evidence>
<evidence type="ECO:0000313" key="2">
    <source>
        <dbReference type="Proteomes" id="UP000709295"/>
    </source>
</evidence>
<reference evidence="1" key="1">
    <citation type="submission" date="2021-01" db="EMBL/GenBank/DDBJ databases">
        <title>Phytophthora aleatoria, a newly-described species from Pinus radiata is distinct from Phytophthora cactorum isolates based on comparative genomics.</title>
        <authorList>
            <person name="Mcdougal R."/>
            <person name="Panda P."/>
            <person name="Williams N."/>
            <person name="Studholme D.J."/>
        </authorList>
    </citation>
    <scope>NUCLEOTIDE SEQUENCE</scope>
    <source>
        <strain evidence="1">NZFS 4037</strain>
    </source>
</reference>
<gene>
    <name evidence="1" type="ORF">JG688_00002654</name>
</gene>
<organism evidence="1 2">
    <name type="scientific">Phytophthora aleatoria</name>
    <dbReference type="NCBI Taxonomy" id="2496075"/>
    <lineage>
        <taxon>Eukaryota</taxon>
        <taxon>Sar</taxon>
        <taxon>Stramenopiles</taxon>
        <taxon>Oomycota</taxon>
        <taxon>Peronosporomycetes</taxon>
        <taxon>Peronosporales</taxon>
        <taxon>Peronosporaceae</taxon>
        <taxon>Phytophthora</taxon>
    </lineage>
</organism>
<dbReference type="AlphaFoldDB" id="A0A8J5IV05"/>
<proteinExistence type="predicted"/>
<sequence>MDHRLGRTHRDIDATHDRNQKLKHELDMVGTAIDLLRTQISNQEREIDGL</sequence>
<keyword evidence="2" id="KW-1185">Reference proteome</keyword>
<name>A0A8J5IV05_9STRA</name>
<comment type="caution">
    <text evidence="1">The sequence shown here is derived from an EMBL/GenBank/DDBJ whole genome shotgun (WGS) entry which is preliminary data.</text>
</comment>
<protein>
    <submittedName>
        <fullName evidence="1">Uncharacterized protein</fullName>
    </submittedName>
</protein>
<dbReference type="EMBL" id="JAENGY010000073">
    <property type="protein sequence ID" value="KAG6975163.1"/>
    <property type="molecule type" value="Genomic_DNA"/>
</dbReference>
<dbReference type="Proteomes" id="UP000709295">
    <property type="component" value="Unassembled WGS sequence"/>
</dbReference>
<accession>A0A8J5IV05</accession>